<keyword evidence="5" id="KW-0276">Fatty acid metabolism</keyword>
<dbReference type="CDD" id="cd05369">
    <property type="entry name" value="TER_DECR_SDR_a"/>
    <property type="match status" value="1"/>
</dbReference>
<dbReference type="InterPro" id="IPR052388">
    <property type="entry name" value="Peroxisomal_t2-enoyl-CoA_red"/>
</dbReference>
<protein>
    <recommendedName>
        <fullName evidence="14">Peroxisomal trans-2-enoyl-CoA reductase</fullName>
        <ecNumber evidence="13">1.3.1.38</ecNumber>
    </recommendedName>
</protein>
<evidence type="ECO:0000256" key="5">
    <source>
        <dbReference type="ARBA" id="ARBA00022832"/>
    </source>
</evidence>
<accession>A0ABY6MZW6</accession>
<keyword evidence="3" id="KW-0444">Lipid biosynthesis</keyword>
<keyword evidence="10" id="KW-0275">Fatty acid biosynthesis</keyword>
<dbReference type="SUPFAM" id="SSF51735">
    <property type="entry name" value="NAD(P)-binding Rossmann-fold domains"/>
    <property type="match status" value="1"/>
</dbReference>
<organism evidence="21 22">
    <name type="scientific">Alkalimarinus alittae</name>
    <dbReference type="NCBI Taxonomy" id="2961619"/>
    <lineage>
        <taxon>Bacteria</taxon>
        <taxon>Pseudomonadati</taxon>
        <taxon>Pseudomonadota</taxon>
        <taxon>Gammaproteobacteria</taxon>
        <taxon>Alteromonadales</taxon>
        <taxon>Alteromonadaceae</taxon>
        <taxon>Alkalimarinus</taxon>
    </lineage>
</organism>
<comment type="pathway">
    <text evidence="2">Lipid metabolism.</text>
</comment>
<dbReference type="Pfam" id="PF13561">
    <property type="entry name" value="adh_short_C2"/>
    <property type="match status" value="1"/>
</dbReference>
<dbReference type="EMBL" id="CP100390">
    <property type="protein sequence ID" value="UZE95381.1"/>
    <property type="molecule type" value="Genomic_DNA"/>
</dbReference>
<evidence type="ECO:0000256" key="18">
    <source>
        <dbReference type="ARBA" id="ARBA00049251"/>
    </source>
</evidence>
<keyword evidence="9" id="KW-0576">Peroxisome</keyword>
<comment type="catalytic activity">
    <reaction evidence="17">
        <text>(2E)-hexenoyl-CoA + NADPH + H(+) = hexanoyl-CoA + NADP(+)</text>
        <dbReference type="Rhea" id="RHEA:44956"/>
        <dbReference type="ChEBI" id="CHEBI:15378"/>
        <dbReference type="ChEBI" id="CHEBI:57783"/>
        <dbReference type="ChEBI" id="CHEBI:58349"/>
        <dbReference type="ChEBI" id="CHEBI:62077"/>
        <dbReference type="ChEBI" id="CHEBI:62620"/>
    </reaction>
    <physiologicalReaction direction="left-to-right" evidence="17">
        <dbReference type="Rhea" id="RHEA:44957"/>
    </physiologicalReaction>
</comment>
<comment type="subunit">
    <text evidence="12">Interacts with PEX5, probably required to target it into peroxisomes.</text>
</comment>
<evidence type="ECO:0000313" key="22">
    <source>
        <dbReference type="Proteomes" id="UP001163739"/>
    </source>
</evidence>
<comment type="catalytic activity">
    <reaction evidence="18">
        <text>a (2E)-enoyl-CoA + NADPH + H(+) = a 2,3-saturated acyl-CoA + NADP(+)</text>
        <dbReference type="Rhea" id="RHEA:33763"/>
        <dbReference type="ChEBI" id="CHEBI:15378"/>
        <dbReference type="ChEBI" id="CHEBI:57783"/>
        <dbReference type="ChEBI" id="CHEBI:58349"/>
        <dbReference type="ChEBI" id="CHEBI:58856"/>
        <dbReference type="ChEBI" id="CHEBI:65111"/>
        <dbReference type="EC" id="1.3.1.38"/>
    </reaction>
    <physiologicalReaction direction="left-to-right" evidence="18">
        <dbReference type="Rhea" id="RHEA:33764"/>
    </physiologicalReaction>
</comment>
<comment type="catalytic activity">
    <reaction evidence="15">
        <text>(2E)-dodecenoyl-CoA + NADPH + H(+) = dodecanoyl-CoA + NADP(+)</text>
        <dbReference type="Rhea" id="RHEA:44964"/>
        <dbReference type="ChEBI" id="CHEBI:15378"/>
        <dbReference type="ChEBI" id="CHEBI:57330"/>
        <dbReference type="ChEBI" id="CHEBI:57375"/>
        <dbReference type="ChEBI" id="CHEBI:57783"/>
        <dbReference type="ChEBI" id="CHEBI:58349"/>
    </reaction>
    <physiologicalReaction direction="left-to-right" evidence="15">
        <dbReference type="Rhea" id="RHEA:44965"/>
    </physiologicalReaction>
</comment>
<evidence type="ECO:0000256" key="4">
    <source>
        <dbReference type="ARBA" id="ARBA00022553"/>
    </source>
</evidence>
<evidence type="ECO:0000256" key="2">
    <source>
        <dbReference type="ARBA" id="ARBA00005189"/>
    </source>
</evidence>
<evidence type="ECO:0000256" key="14">
    <source>
        <dbReference type="ARBA" id="ARBA00041063"/>
    </source>
</evidence>
<evidence type="ECO:0000256" key="20">
    <source>
        <dbReference type="ARBA" id="ARBA00049559"/>
    </source>
</evidence>
<evidence type="ECO:0000256" key="10">
    <source>
        <dbReference type="ARBA" id="ARBA00023160"/>
    </source>
</evidence>
<evidence type="ECO:0000256" key="13">
    <source>
        <dbReference type="ARBA" id="ARBA00038849"/>
    </source>
</evidence>
<keyword evidence="8" id="KW-0443">Lipid metabolism</keyword>
<evidence type="ECO:0000256" key="17">
    <source>
        <dbReference type="ARBA" id="ARBA00049108"/>
    </source>
</evidence>
<comment type="function">
    <text evidence="11">Participates in chain elongation of fatty acids. Catalyzes the reduction of trans-2-enoyl-CoAs of varying chain lengths from 6:1 to 16:1, having maximum activity with 10:1 CoA. Has no 2,4-dienoyl-CoA reductase activity.</text>
</comment>
<evidence type="ECO:0000256" key="1">
    <source>
        <dbReference type="ARBA" id="ARBA00004275"/>
    </source>
</evidence>
<reference evidence="21" key="1">
    <citation type="submission" date="2022-06" db="EMBL/GenBank/DDBJ databases">
        <title>Alkalimarinus sp. nov., isolated from gut of a Alitta virens.</title>
        <authorList>
            <person name="Yang A.I."/>
            <person name="Shin N.-R."/>
        </authorList>
    </citation>
    <scope>NUCLEOTIDE SEQUENCE</scope>
    <source>
        <strain evidence="21">A2M4</strain>
    </source>
</reference>
<keyword evidence="22" id="KW-1185">Reference proteome</keyword>
<dbReference type="InterPro" id="IPR036291">
    <property type="entry name" value="NAD(P)-bd_dom_sf"/>
</dbReference>
<comment type="catalytic activity">
    <reaction evidence="19">
        <text>(2E)-decenoyl-CoA + NADPH + H(+) = decanoyl-CoA + NADP(+)</text>
        <dbReference type="Rhea" id="RHEA:44960"/>
        <dbReference type="ChEBI" id="CHEBI:15378"/>
        <dbReference type="ChEBI" id="CHEBI:57783"/>
        <dbReference type="ChEBI" id="CHEBI:58349"/>
        <dbReference type="ChEBI" id="CHEBI:61406"/>
        <dbReference type="ChEBI" id="CHEBI:61430"/>
    </reaction>
    <physiologicalReaction direction="left-to-right" evidence="19">
        <dbReference type="Rhea" id="RHEA:44961"/>
    </physiologicalReaction>
</comment>
<evidence type="ECO:0000256" key="8">
    <source>
        <dbReference type="ARBA" id="ARBA00023098"/>
    </source>
</evidence>
<comment type="subcellular location">
    <subcellularLocation>
        <location evidence="1">Peroxisome</location>
    </subcellularLocation>
</comment>
<dbReference type="PANTHER" id="PTHR24317">
    <property type="entry name" value="PEROXISOMAL TRANS-2-ENOYL-COA REDUCTASE"/>
    <property type="match status" value="1"/>
</dbReference>
<gene>
    <name evidence="21" type="ORF">NKI27_15100</name>
</gene>
<name>A0ABY6MZW6_9ALTE</name>
<evidence type="ECO:0000256" key="19">
    <source>
        <dbReference type="ARBA" id="ARBA00049386"/>
    </source>
</evidence>
<evidence type="ECO:0000313" key="21">
    <source>
        <dbReference type="EMBL" id="UZE95381.1"/>
    </source>
</evidence>
<sequence>MGYNSIYKESLFEGKNIIVTGGGSGIGRCSAHELAALGANVIIVGRKVKKLKQVSSEITEDGGKVDYFSCDIREEDHVKAMIKEVIAKHGHISGLVNNAGGQFPSPLASINQKGWETVVRTNLTGGFLVAREVYTQSMSKNGGSIVNIVADMWGGMPGMGHSGAARAGMVNFTQTAAIEWGVSGVRVNAIAPGWVASSGMDSYPPHMKPYILSLKDAVPLKRVGTESEVSSVICFLLSEGANFISGDCIRIDGAASQGTRVWPLPNAKNSESYNGFHRATTPKIFQDAEQAKDNQKTDNHS</sequence>
<dbReference type="RefSeq" id="WP_265046870.1">
    <property type="nucleotide sequence ID" value="NZ_CP100390.1"/>
</dbReference>
<dbReference type="PRINTS" id="PR00081">
    <property type="entry name" value="GDHRDH"/>
</dbReference>
<evidence type="ECO:0000256" key="15">
    <source>
        <dbReference type="ARBA" id="ARBA00047570"/>
    </source>
</evidence>
<evidence type="ECO:0000256" key="12">
    <source>
        <dbReference type="ARBA" id="ARBA00038622"/>
    </source>
</evidence>
<dbReference type="PANTHER" id="PTHR24317:SF7">
    <property type="entry name" value="PEROXISOMAL TRANS-2-ENOYL-COA REDUCTASE"/>
    <property type="match status" value="1"/>
</dbReference>
<dbReference type="Gene3D" id="3.40.50.720">
    <property type="entry name" value="NAD(P)-binding Rossmann-like Domain"/>
    <property type="match status" value="1"/>
</dbReference>
<keyword evidence="7" id="KW-0560">Oxidoreductase</keyword>
<keyword evidence="6" id="KW-0521">NADP</keyword>
<evidence type="ECO:0000256" key="3">
    <source>
        <dbReference type="ARBA" id="ARBA00022516"/>
    </source>
</evidence>
<dbReference type="EC" id="1.3.1.38" evidence="13"/>
<dbReference type="Proteomes" id="UP001163739">
    <property type="component" value="Chromosome"/>
</dbReference>
<dbReference type="InterPro" id="IPR002347">
    <property type="entry name" value="SDR_fam"/>
</dbReference>
<evidence type="ECO:0000256" key="11">
    <source>
        <dbReference type="ARBA" id="ARBA00037124"/>
    </source>
</evidence>
<comment type="catalytic activity">
    <reaction evidence="16">
        <text>(2E)-tetradecenoyl-CoA + NADPH + H(+) = tetradecanoyl-CoA + NADP(+)</text>
        <dbReference type="Rhea" id="RHEA:44968"/>
        <dbReference type="ChEBI" id="CHEBI:15378"/>
        <dbReference type="ChEBI" id="CHEBI:57385"/>
        <dbReference type="ChEBI" id="CHEBI:57783"/>
        <dbReference type="ChEBI" id="CHEBI:58349"/>
        <dbReference type="ChEBI" id="CHEBI:61405"/>
    </reaction>
    <physiologicalReaction direction="left-to-right" evidence="16">
        <dbReference type="Rhea" id="RHEA:44969"/>
    </physiologicalReaction>
</comment>
<comment type="catalytic activity">
    <reaction evidence="20">
        <text>(2E)-octenoyl-CoA + NADPH + H(+) = octanoyl-CoA + NADP(+)</text>
        <dbReference type="Rhea" id="RHEA:44952"/>
        <dbReference type="ChEBI" id="CHEBI:15378"/>
        <dbReference type="ChEBI" id="CHEBI:57386"/>
        <dbReference type="ChEBI" id="CHEBI:57783"/>
        <dbReference type="ChEBI" id="CHEBI:58349"/>
        <dbReference type="ChEBI" id="CHEBI:62242"/>
    </reaction>
    <physiologicalReaction direction="left-to-right" evidence="20">
        <dbReference type="Rhea" id="RHEA:44953"/>
    </physiologicalReaction>
</comment>
<evidence type="ECO:0000256" key="6">
    <source>
        <dbReference type="ARBA" id="ARBA00022857"/>
    </source>
</evidence>
<proteinExistence type="predicted"/>
<evidence type="ECO:0000256" key="16">
    <source>
        <dbReference type="ARBA" id="ARBA00048686"/>
    </source>
</evidence>
<evidence type="ECO:0000256" key="7">
    <source>
        <dbReference type="ARBA" id="ARBA00023002"/>
    </source>
</evidence>
<evidence type="ECO:0000256" key="9">
    <source>
        <dbReference type="ARBA" id="ARBA00023140"/>
    </source>
</evidence>
<keyword evidence="4" id="KW-0597">Phosphoprotein</keyword>